<dbReference type="EMBL" id="BMGD01000001">
    <property type="protein sequence ID" value="GGB49552.1"/>
    <property type="molecule type" value="Genomic_DNA"/>
</dbReference>
<dbReference type="Gene3D" id="3.40.220.10">
    <property type="entry name" value="Leucine Aminopeptidase, subunit E, domain 1"/>
    <property type="match status" value="1"/>
</dbReference>
<dbReference type="PANTHER" id="PTHR11963:SF20">
    <property type="entry name" value="PEPTIDASE B"/>
    <property type="match status" value="1"/>
</dbReference>
<dbReference type="CDD" id="cd00433">
    <property type="entry name" value="Peptidase_M17"/>
    <property type="match status" value="1"/>
</dbReference>
<dbReference type="InterPro" id="IPR011356">
    <property type="entry name" value="Leucine_aapep/pepB"/>
</dbReference>
<comment type="caution">
    <text evidence="7">The sequence shown here is derived from an EMBL/GenBank/DDBJ whole genome shotgun (WGS) entry which is preliminary data.</text>
</comment>
<evidence type="ECO:0000313" key="7">
    <source>
        <dbReference type="EMBL" id="GGB49552.1"/>
    </source>
</evidence>
<sequence length="472" mass="50035">MLYAPTMIDLSHLVQPDIGQPARLLHLIDKAGLAEWLGSAPPRIRNHLTAMRFTARPHELVVVPGDNADDWAVVLGVADVANIRPWCLAKAPEVLAGGTYRLAGDARPGDAIIGWALAQHRLTAYKKPDENPQGPRVLLTGDPARLPDRIAEAEGTAWVRDLVNTPAEDMGPGNLEAAAEALAKRYGATIEVTRGDALASGYPMIHAVGRAAARSHAPRLIELHWGREEHPRVAIVGKGVCFDSGGLDIKSSTGMLLMKKDMGGAAHALALAQLIMRSGLPVRLHMLVGAVENAISGNAFRPGDVLKSRKGITVEIGNTDAEGRLVLGDCLTRASETSPDVMIDFATLTGAARVAVGPDLPAVFANSDPLADGLLASGQTVGDPCWRLPLWAGYEDMYVSDIADVGNSGGSFAGAITAALFLQRFVGEGLSWAHFDTYAWRPAARPGQPKGGEALGLRASWHYLRGRYGAAV</sequence>
<dbReference type="PRINTS" id="PR00481">
    <property type="entry name" value="LAMNOPPTDASE"/>
</dbReference>
<dbReference type="PANTHER" id="PTHR11963">
    <property type="entry name" value="LEUCINE AMINOPEPTIDASE-RELATED"/>
    <property type="match status" value="1"/>
</dbReference>
<name>A0ABQ1ISX7_9SPHN</name>
<dbReference type="InterPro" id="IPR048816">
    <property type="entry name" value="Peptidase_M17_N_1"/>
</dbReference>
<organism evidence="7 8">
    <name type="scientific">Blastomonas aquatica</name>
    <dbReference type="NCBI Taxonomy" id="1510276"/>
    <lineage>
        <taxon>Bacteria</taxon>
        <taxon>Pseudomonadati</taxon>
        <taxon>Pseudomonadota</taxon>
        <taxon>Alphaproteobacteria</taxon>
        <taxon>Sphingomonadales</taxon>
        <taxon>Sphingomonadaceae</taxon>
        <taxon>Blastomonas</taxon>
    </lineage>
</organism>
<feature type="domain" description="Cytosol aminopeptidase" evidence="6">
    <location>
        <begin position="318"/>
        <end position="325"/>
    </location>
</feature>
<keyword evidence="4" id="KW-0378">Hydrolase</keyword>
<proteinExistence type="inferred from homology"/>
<keyword evidence="5" id="KW-0464">Manganese</keyword>
<gene>
    <name evidence="7" type="ORF">GCM10010833_00200</name>
</gene>
<dbReference type="Pfam" id="PF21337">
    <property type="entry name" value="Peptidase_M17_N_1"/>
    <property type="match status" value="1"/>
</dbReference>
<dbReference type="InterPro" id="IPR043472">
    <property type="entry name" value="Macro_dom-like"/>
</dbReference>
<keyword evidence="8" id="KW-1185">Reference proteome</keyword>
<dbReference type="Gene3D" id="3.40.630.10">
    <property type="entry name" value="Zn peptidases"/>
    <property type="match status" value="1"/>
</dbReference>
<evidence type="ECO:0000256" key="4">
    <source>
        <dbReference type="ARBA" id="ARBA00022801"/>
    </source>
</evidence>
<keyword evidence="3" id="KW-0645">Protease</keyword>
<dbReference type="Pfam" id="PF00883">
    <property type="entry name" value="Peptidase_M17"/>
    <property type="match status" value="1"/>
</dbReference>
<keyword evidence="2 7" id="KW-0031">Aminopeptidase</keyword>
<dbReference type="GO" id="GO:0004177">
    <property type="term" value="F:aminopeptidase activity"/>
    <property type="evidence" value="ECO:0007669"/>
    <property type="project" value="UniProtKB-KW"/>
</dbReference>
<comment type="similarity">
    <text evidence="1">Belongs to the peptidase M17 family.</text>
</comment>
<evidence type="ECO:0000256" key="5">
    <source>
        <dbReference type="ARBA" id="ARBA00023211"/>
    </source>
</evidence>
<dbReference type="InterPro" id="IPR000819">
    <property type="entry name" value="Peptidase_M17_C"/>
</dbReference>
<evidence type="ECO:0000256" key="2">
    <source>
        <dbReference type="ARBA" id="ARBA00022438"/>
    </source>
</evidence>
<evidence type="ECO:0000256" key="1">
    <source>
        <dbReference type="ARBA" id="ARBA00009528"/>
    </source>
</evidence>
<dbReference type="PROSITE" id="PS00631">
    <property type="entry name" value="CYTOSOL_AP"/>
    <property type="match status" value="1"/>
</dbReference>
<evidence type="ECO:0000259" key="6">
    <source>
        <dbReference type="PROSITE" id="PS00631"/>
    </source>
</evidence>
<reference evidence="8" key="1">
    <citation type="journal article" date="2019" name="Int. J. Syst. Evol. Microbiol.">
        <title>The Global Catalogue of Microorganisms (GCM) 10K type strain sequencing project: providing services to taxonomists for standard genome sequencing and annotation.</title>
        <authorList>
            <consortium name="The Broad Institute Genomics Platform"/>
            <consortium name="The Broad Institute Genome Sequencing Center for Infectious Disease"/>
            <person name="Wu L."/>
            <person name="Ma J."/>
        </authorList>
    </citation>
    <scope>NUCLEOTIDE SEQUENCE [LARGE SCALE GENOMIC DNA]</scope>
    <source>
        <strain evidence="8">CGMCC 1.12851</strain>
    </source>
</reference>
<evidence type="ECO:0000313" key="8">
    <source>
        <dbReference type="Proteomes" id="UP000614261"/>
    </source>
</evidence>
<dbReference type="SUPFAM" id="SSF53187">
    <property type="entry name" value="Zn-dependent exopeptidases"/>
    <property type="match status" value="1"/>
</dbReference>
<dbReference type="Proteomes" id="UP000614261">
    <property type="component" value="Unassembled WGS sequence"/>
</dbReference>
<protein>
    <submittedName>
        <fullName evidence="7">Cytosol aminopeptidase</fullName>
    </submittedName>
</protein>
<evidence type="ECO:0000256" key="3">
    <source>
        <dbReference type="ARBA" id="ARBA00022670"/>
    </source>
</evidence>
<accession>A0ABQ1ISX7</accession>